<dbReference type="PROSITE" id="PS51257">
    <property type="entry name" value="PROKAR_LIPOPROTEIN"/>
    <property type="match status" value="1"/>
</dbReference>
<dbReference type="KEGG" id="lrs:PX52LOC_03557"/>
<protein>
    <submittedName>
        <fullName evidence="2">Uncharacterized protein</fullName>
    </submittedName>
</protein>
<sequence length="53" mass="5095">MSRLTKILALVVVVVAGAFASGCKSTSGCSSCGAKAILAAPAVDVKAEGVSQA</sequence>
<feature type="chain" id="PRO_5022725797" evidence="1">
    <location>
        <begin position="21"/>
        <end position="53"/>
    </location>
</feature>
<keyword evidence="3" id="KW-1185">Reference proteome</keyword>
<evidence type="ECO:0000313" key="3">
    <source>
        <dbReference type="Proteomes" id="UP000324974"/>
    </source>
</evidence>
<dbReference type="AlphaFoldDB" id="A0A5C1AEF4"/>
<dbReference type="RefSeq" id="WP_168219057.1">
    <property type="nucleotide sequence ID" value="NZ_CP042425.1"/>
</dbReference>
<evidence type="ECO:0000313" key="2">
    <source>
        <dbReference type="EMBL" id="QEL16597.1"/>
    </source>
</evidence>
<organism evidence="2 3">
    <name type="scientific">Limnoglobus roseus</name>
    <dbReference type="NCBI Taxonomy" id="2598579"/>
    <lineage>
        <taxon>Bacteria</taxon>
        <taxon>Pseudomonadati</taxon>
        <taxon>Planctomycetota</taxon>
        <taxon>Planctomycetia</taxon>
        <taxon>Gemmatales</taxon>
        <taxon>Gemmataceae</taxon>
        <taxon>Limnoglobus</taxon>
    </lineage>
</organism>
<accession>A0A5C1AEF4</accession>
<reference evidence="3" key="1">
    <citation type="submission" date="2019-08" db="EMBL/GenBank/DDBJ databases">
        <title>Limnoglobus roseus gen. nov., sp. nov., a novel freshwater planctomycete with a giant genome from the family Gemmataceae.</title>
        <authorList>
            <person name="Kulichevskaya I.S."/>
            <person name="Naumoff D.G."/>
            <person name="Miroshnikov K."/>
            <person name="Ivanova A."/>
            <person name="Philippov D.A."/>
            <person name="Hakobyan A."/>
            <person name="Rijpstra I.C."/>
            <person name="Sinninghe Damste J.S."/>
            <person name="Liesack W."/>
            <person name="Dedysh S.N."/>
        </authorList>
    </citation>
    <scope>NUCLEOTIDE SEQUENCE [LARGE SCALE GENOMIC DNA]</scope>
    <source>
        <strain evidence="3">PX52</strain>
    </source>
</reference>
<evidence type="ECO:0000256" key="1">
    <source>
        <dbReference type="SAM" id="SignalP"/>
    </source>
</evidence>
<gene>
    <name evidence="2" type="ORF">PX52LOC_03557</name>
</gene>
<keyword evidence="1" id="KW-0732">Signal</keyword>
<proteinExistence type="predicted"/>
<dbReference type="EMBL" id="CP042425">
    <property type="protein sequence ID" value="QEL16597.1"/>
    <property type="molecule type" value="Genomic_DNA"/>
</dbReference>
<name>A0A5C1AEF4_9BACT</name>
<feature type="signal peptide" evidence="1">
    <location>
        <begin position="1"/>
        <end position="20"/>
    </location>
</feature>
<dbReference type="Proteomes" id="UP000324974">
    <property type="component" value="Chromosome"/>
</dbReference>